<accession>A0AAV8Z828</accession>
<comment type="caution">
    <text evidence="1">The sequence shown here is derived from an EMBL/GenBank/DDBJ whole genome shotgun (WGS) entry which is preliminary data.</text>
</comment>
<sequence>MSRVEILTQKGKRCTVVIPWSPYSFRSLIGFINDDNLQGLQSFLESKQVQVDDRDEVGCVKPTSATYEKGQTEVRRQIRSNRICIEGSGKIRPAHSPPVFLNGTDN</sequence>
<dbReference type="EMBL" id="JAPWTK010000010">
    <property type="protein sequence ID" value="KAJ8959994.1"/>
    <property type="molecule type" value="Genomic_DNA"/>
</dbReference>
<gene>
    <name evidence="1" type="ORF">NQ318_009429</name>
</gene>
<keyword evidence="2" id="KW-1185">Reference proteome</keyword>
<organism evidence="1 2">
    <name type="scientific">Aromia moschata</name>
    <dbReference type="NCBI Taxonomy" id="1265417"/>
    <lineage>
        <taxon>Eukaryota</taxon>
        <taxon>Metazoa</taxon>
        <taxon>Ecdysozoa</taxon>
        <taxon>Arthropoda</taxon>
        <taxon>Hexapoda</taxon>
        <taxon>Insecta</taxon>
        <taxon>Pterygota</taxon>
        <taxon>Neoptera</taxon>
        <taxon>Endopterygota</taxon>
        <taxon>Coleoptera</taxon>
        <taxon>Polyphaga</taxon>
        <taxon>Cucujiformia</taxon>
        <taxon>Chrysomeloidea</taxon>
        <taxon>Cerambycidae</taxon>
        <taxon>Cerambycinae</taxon>
        <taxon>Callichromatini</taxon>
        <taxon>Aromia</taxon>
    </lineage>
</organism>
<evidence type="ECO:0000313" key="1">
    <source>
        <dbReference type="EMBL" id="KAJ8959994.1"/>
    </source>
</evidence>
<proteinExistence type="predicted"/>
<name>A0AAV8Z828_9CUCU</name>
<evidence type="ECO:0000313" key="2">
    <source>
        <dbReference type="Proteomes" id="UP001162162"/>
    </source>
</evidence>
<protein>
    <submittedName>
        <fullName evidence="1">Uncharacterized protein</fullName>
    </submittedName>
</protein>
<reference evidence="1" key="1">
    <citation type="journal article" date="2023" name="Insect Mol. Biol.">
        <title>Genome sequencing provides insights into the evolution of gene families encoding plant cell wall-degrading enzymes in longhorned beetles.</title>
        <authorList>
            <person name="Shin N.R."/>
            <person name="Okamura Y."/>
            <person name="Kirsch R."/>
            <person name="Pauchet Y."/>
        </authorList>
    </citation>
    <scope>NUCLEOTIDE SEQUENCE</scope>
    <source>
        <strain evidence="1">AMC_N1</strain>
    </source>
</reference>
<dbReference type="AlphaFoldDB" id="A0AAV8Z828"/>
<dbReference type="Proteomes" id="UP001162162">
    <property type="component" value="Unassembled WGS sequence"/>
</dbReference>